<dbReference type="GO" id="GO:0006508">
    <property type="term" value="P:proteolysis"/>
    <property type="evidence" value="ECO:0007669"/>
    <property type="project" value="UniProtKB-KW"/>
</dbReference>
<evidence type="ECO:0000256" key="2">
    <source>
        <dbReference type="ARBA" id="ARBA00022670"/>
    </source>
</evidence>
<sequence>MPRVLFVGRARSTSAAMTLALPFKKKPPLVAVVRLSGAIGLAGRGALNDTTLAPMLERAFRKGKPAAVALEINSPGGSPVQSSLIGARIRRLAAEHKVPVYAFVEDVAASGGYWLACAADEIWADDSSVLGSIGVISASFGAHVFLARQGFERRVHTAGKSKSMLDPFSPEKKEDVTRLKGLLGDIHQNFISHVKERRGDRLDATEDLFTGEVWLGARARDLGLIDGIAHLKPKMQERFGDKVRFRRYGVRRPFWSRFGVHLAEDALAGIEERAAFARFGL</sequence>
<dbReference type="eggNOG" id="COG0616">
    <property type="taxonomic scope" value="Bacteria"/>
</dbReference>
<dbReference type="Pfam" id="PF01343">
    <property type="entry name" value="Peptidase_S49"/>
    <property type="match status" value="1"/>
</dbReference>
<gene>
    <name evidence="6" type="ordered locus">SPO3640</name>
</gene>
<dbReference type="Proteomes" id="UP000001023">
    <property type="component" value="Chromosome"/>
</dbReference>
<feature type="domain" description="Peptidase S49" evidence="5">
    <location>
        <begin position="95"/>
        <end position="231"/>
    </location>
</feature>
<dbReference type="GO" id="GO:0008236">
    <property type="term" value="F:serine-type peptidase activity"/>
    <property type="evidence" value="ECO:0007669"/>
    <property type="project" value="UniProtKB-KW"/>
</dbReference>
<dbReference type="AlphaFoldDB" id="Q5LMC4"/>
<keyword evidence="4" id="KW-0720">Serine protease</keyword>
<evidence type="ECO:0000313" key="6">
    <source>
        <dbReference type="EMBL" id="AAV96863.1"/>
    </source>
</evidence>
<evidence type="ECO:0000256" key="1">
    <source>
        <dbReference type="ARBA" id="ARBA00008683"/>
    </source>
</evidence>
<name>Q5LMC4_RUEPO</name>
<evidence type="ECO:0000256" key="4">
    <source>
        <dbReference type="ARBA" id="ARBA00022825"/>
    </source>
</evidence>
<organism evidence="6 7">
    <name type="scientific">Ruegeria pomeroyi (strain ATCC 700808 / DSM 15171 / DSS-3)</name>
    <name type="common">Silicibacter pomeroyi</name>
    <dbReference type="NCBI Taxonomy" id="246200"/>
    <lineage>
        <taxon>Bacteria</taxon>
        <taxon>Pseudomonadati</taxon>
        <taxon>Pseudomonadota</taxon>
        <taxon>Alphaproteobacteria</taxon>
        <taxon>Rhodobacterales</taxon>
        <taxon>Roseobacteraceae</taxon>
        <taxon>Ruegeria</taxon>
    </lineage>
</organism>
<dbReference type="PaxDb" id="246200-SPO3640"/>
<dbReference type="STRING" id="246200.SPO3640"/>
<dbReference type="InterPro" id="IPR029045">
    <property type="entry name" value="ClpP/crotonase-like_dom_sf"/>
</dbReference>
<dbReference type="InterPro" id="IPR002142">
    <property type="entry name" value="Peptidase_S49"/>
</dbReference>
<dbReference type="InterPro" id="IPR047272">
    <property type="entry name" value="S49_SppA_C"/>
</dbReference>
<keyword evidence="3" id="KW-0378">Hydrolase</keyword>
<keyword evidence="7" id="KW-1185">Reference proteome</keyword>
<reference evidence="6 7" key="2">
    <citation type="journal article" date="2014" name="Stand. Genomic Sci.">
        <title>An updated genome annotation for the model marine bacterium Ruegeria pomeroyi DSS-3.</title>
        <authorList>
            <person name="Rivers A.R."/>
            <person name="Smith C.B."/>
            <person name="Moran M.A."/>
        </authorList>
    </citation>
    <scope>GENOME REANNOTATION</scope>
    <source>
        <strain evidence="7">ATCC 700808 / DSM 15171 / DSS-3</strain>
    </source>
</reference>
<keyword evidence="2" id="KW-0645">Protease</keyword>
<evidence type="ECO:0000259" key="5">
    <source>
        <dbReference type="Pfam" id="PF01343"/>
    </source>
</evidence>
<evidence type="ECO:0000313" key="7">
    <source>
        <dbReference type="Proteomes" id="UP000001023"/>
    </source>
</evidence>
<dbReference type="CDD" id="cd07023">
    <property type="entry name" value="S49_Sppa_N_C"/>
    <property type="match status" value="1"/>
</dbReference>
<evidence type="ECO:0000256" key="3">
    <source>
        <dbReference type="ARBA" id="ARBA00022801"/>
    </source>
</evidence>
<protein>
    <submittedName>
        <fullName evidence="6">Peptidase, family S49</fullName>
    </submittedName>
</protein>
<dbReference type="Gene3D" id="6.20.330.10">
    <property type="match status" value="1"/>
</dbReference>
<dbReference type="KEGG" id="sil:SPO3640"/>
<comment type="similarity">
    <text evidence="1">Belongs to the peptidase S49 family.</text>
</comment>
<accession>Q5LMC4</accession>
<dbReference type="PANTHER" id="PTHR42987:SF8">
    <property type="entry name" value="PROTEINASE"/>
    <property type="match status" value="1"/>
</dbReference>
<dbReference type="EMBL" id="CP000031">
    <property type="protein sequence ID" value="AAV96863.1"/>
    <property type="molecule type" value="Genomic_DNA"/>
</dbReference>
<dbReference type="HOGENOM" id="CLU_046540_1_0_5"/>
<reference evidence="6 7" key="1">
    <citation type="journal article" date="2004" name="Nature">
        <title>Genome sequence of Silicibacter pomeroyi reveals adaptations to the marine environment.</title>
        <authorList>
            <person name="Moran M.A."/>
            <person name="Buchan A."/>
            <person name="Gonzalez J.M."/>
            <person name="Heidelberg J.F."/>
            <person name="Whitman W.B."/>
            <person name="Kiene R.P."/>
            <person name="Henriksen J.R."/>
            <person name="King G.M."/>
            <person name="Belas R."/>
            <person name="Fuqua C."/>
            <person name="Brinkac L."/>
            <person name="Lewis M."/>
            <person name="Johri S."/>
            <person name="Weaver B."/>
            <person name="Pai G."/>
            <person name="Eisen J.A."/>
            <person name="Rahe E."/>
            <person name="Sheldon W.M."/>
            <person name="Ye W."/>
            <person name="Miller T.R."/>
            <person name="Carlton J."/>
            <person name="Rasko D.A."/>
            <person name="Paulsen I.T."/>
            <person name="Ren Q."/>
            <person name="Daugherty S.C."/>
            <person name="Deboy R.T."/>
            <person name="Dodson R.J."/>
            <person name="Durkin A.S."/>
            <person name="Madupu R."/>
            <person name="Nelson W.C."/>
            <person name="Sullivan S.A."/>
            <person name="Rosovitz M.J."/>
            <person name="Haft D.H."/>
            <person name="Selengut J."/>
            <person name="Ward N."/>
        </authorList>
    </citation>
    <scope>NUCLEOTIDE SEQUENCE [LARGE SCALE GENOMIC DNA]</scope>
    <source>
        <strain evidence="7">ATCC 700808 / DSM 15171 / DSS-3</strain>
    </source>
</reference>
<dbReference type="Gene3D" id="3.90.226.10">
    <property type="entry name" value="2-enoyl-CoA Hydratase, Chain A, domain 1"/>
    <property type="match status" value="1"/>
</dbReference>
<dbReference type="PANTHER" id="PTHR42987">
    <property type="entry name" value="PEPTIDASE S49"/>
    <property type="match status" value="1"/>
</dbReference>
<proteinExistence type="inferred from homology"/>
<dbReference type="SUPFAM" id="SSF52096">
    <property type="entry name" value="ClpP/crotonase"/>
    <property type="match status" value="1"/>
</dbReference>